<dbReference type="InterPro" id="IPR001608">
    <property type="entry name" value="Ala_racemase_N"/>
</dbReference>
<dbReference type="HAMAP" id="MF_02087">
    <property type="entry name" value="PLP_homeostasis"/>
    <property type="match status" value="1"/>
</dbReference>
<evidence type="ECO:0000259" key="5">
    <source>
        <dbReference type="Pfam" id="PF01168"/>
    </source>
</evidence>
<dbReference type="Pfam" id="PF01168">
    <property type="entry name" value="Ala_racemase_N"/>
    <property type="match status" value="1"/>
</dbReference>
<proteinExistence type="inferred from homology"/>
<name>A0A9D1LIZ4_9FIRM</name>
<dbReference type="EMBL" id="DVMX01000036">
    <property type="protein sequence ID" value="HIU41335.1"/>
    <property type="molecule type" value="Genomic_DNA"/>
</dbReference>
<dbReference type="PANTHER" id="PTHR10146">
    <property type="entry name" value="PROLINE SYNTHETASE CO-TRANSCRIBED BACTERIAL HOMOLOG PROTEIN"/>
    <property type="match status" value="1"/>
</dbReference>
<evidence type="ECO:0000256" key="3">
    <source>
        <dbReference type="PIRSR" id="PIRSR004848-1"/>
    </source>
</evidence>
<dbReference type="Gene3D" id="3.20.20.10">
    <property type="entry name" value="Alanine racemase"/>
    <property type="match status" value="1"/>
</dbReference>
<organism evidence="6 7">
    <name type="scientific">Candidatus Egerieicola faecale</name>
    <dbReference type="NCBI Taxonomy" id="2840774"/>
    <lineage>
        <taxon>Bacteria</taxon>
        <taxon>Bacillati</taxon>
        <taxon>Bacillota</taxon>
        <taxon>Clostridia</taxon>
        <taxon>Eubacteriales</taxon>
        <taxon>Oscillospiraceae</taxon>
        <taxon>Oscillospiraceae incertae sedis</taxon>
        <taxon>Candidatus Egerieicola</taxon>
    </lineage>
</organism>
<reference evidence="6" key="2">
    <citation type="journal article" date="2021" name="PeerJ">
        <title>Extensive microbial diversity within the chicken gut microbiome revealed by metagenomics and culture.</title>
        <authorList>
            <person name="Gilroy R."/>
            <person name="Ravi A."/>
            <person name="Getino M."/>
            <person name="Pursley I."/>
            <person name="Horton D.L."/>
            <person name="Alikhan N.F."/>
            <person name="Baker D."/>
            <person name="Gharbi K."/>
            <person name="Hall N."/>
            <person name="Watson M."/>
            <person name="Adriaenssens E.M."/>
            <person name="Foster-Nyarko E."/>
            <person name="Jarju S."/>
            <person name="Secka A."/>
            <person name="Antonio M."/>
            <person name="Oren A."/>
            <person name="Chaudhuri R.R."/>
            <person name="La Ragione R."/>
            <person name="Hildebrand F."/>
            <person name="Pallen M.J."/>
        </authorList>
    </citation>
    <scope>NUCLEOTIDE SEQUENCE</scope>
    <source>
        <strain evidence="6">4509</strain>
    </source>
</reference>
<dbReference type="AlphaFoldDB" id="A0A9D1LIZ4"/>
<dbReference type="SUPFAM" id="SSF51419">
    <property type="entry name" value="PLP-binding barrel"/>
    <property type="match status" value="1"/>
</dbReference>
<evidence type="ECO:0000313" key="7">
    <source>
        <dbReference type="Proteomes" id="UP000824082"/>
    </source>
</evidence>
<evidence type="ECO:0000313" key="6">
    <source>
        <dbReference type="EMBL" id="HIU41335.1"/>
    </source>
</evidence>
<feature type="domain" description="Alanine racemase N-terminal" evidence="5">
    <location>
        <begin position="15"/>
        <end position="229"/>
    </location>
</feature>
<dbReference type="InterPro" id="IPR029066">
    <property type="entry name" value="PLP-binding_barrel"/>
</dbReference>
<comment type="function">
    <text evidence="2">Pyridoxal 5'-phosphate (PLP)-binding protein, which is involved in PLP homeostasis.</text>
</comment>
<dbReference type="InterPro" id="IPR011078">
    <property type="entry name" value="PyrdxlP_homeostasis"/>
</dbReference>
<protein>
    <recommendedName>
        <fullName evidence="2">Pyridoxal phosphate homeostasis protein</fullName>
        <shortName evidence="2">PLP homeostasis protein</shortName>
    </recommendedName>
</protein>
<reference evidence="6" key="1">
    <citation type="submission" date="2020-10" db="EMBL/GenBank/DDBJ databases">
        <authorList>
            <person name="Gilroy R."/>
        </authorList>
    </citation>
    <scope>NUCLEOTIDE SEQUENCE</scope>
    <source>
        <strain evidence="6">4509</strain>
    </source>
</reference>
<dbReference type="PANTHER" id="PTHR10146:SF14">
    <property type="entry name" value="PYRIDOXAL PHOSPHATE HOMEOSTASIS PROTEIN"/>
    <property type="match status" value="1"/>
</dbReference>
<gene>
    <name evidence="6" type="ORF">IAD19_02140</name>
</gene>
<dbReference type="NCBIfam" id="TIGR00044">
    <property type="entry name" value="YggS family pyridoxal phosphate-dependent enzyme"/>
    <property type="match status" value="1"/>
</dbReference>
<accession>A0A9D1LIZ4</accession>
<dbReference type="Proteomes" id="UP000824082">
    <property type="component" value="Unassembled WGS sequence"/>
</dbReference>
<dbReference type="PIRSF" id="PIRSF004848">
    <property type="entry name" value="YBL036c_PLPDEIII"/>
    <property type="match status" value="1"/>
</dbReference>
<comment type="caution">
    <text evidence="6">The sequence shown here is derived from an EMBL/GenBank/DDBJ whole genome shotgun (WGS) entry which is preliminary data.</text>
</comment>
<evidence type="ECO:0000256" key="4">
    <source>
        <dbReference type="RuleBase" id="RU004514"/>
    </source>
</evidence>
<evidence type="ECO:0000256" key="1">
    <source>
        <dbReference type="ARBA" id="ARBA00022898"/>
    </source>
</evidence>
<feature type="modified residue" description="N6-(pyridoxal phosphate)lysine" evidence="2 3">
    <location>
        <position position="42"/>
    </location>
</feature>
<dbReference type="GO" id="GO:0030170">
    <property type="term" value="F:pyridoxal phosphate binding"/>
    <property type="evidence" value="ECO:0007669"/>
    <property type="project" value="UniProtKB-UniRule"/>
</dbReference>
<dbReference type="FunFam" id="3.20.20.10:FF:000018">
    <property type="entry name" value="Pyridoxal phosphate homeostasis protein"/>
    <property type="match status" value="1"/>
</dbReference>
<keyword evidence="1 2" id="KW-0663">Pyridoxal phosphate</keyword>
<comment type="similarity">
    <text evidence="2 4">Belongs to the pyridoxal phosphate-binding protein YggS/PROSC family.</text>
</comment>
<dbReference type="CDD" id="cd00635">
    <property type="entry name" value="PLPDE_III_YBL036c_like"/>
    <property type="match status" value="1"/>
</dbReference>
<evidence type="ECO:0000256" key="2">
    <source>
        <dbReference type="HAMAP-Rule" id="MF_02087"/>
    </source>
</evidence>
<sequence>MTICPSPETVQKNVADIRRRVEEAARSCGRDPREITVMAVTKTVEPPAINEAIRQGVTLLGENKVQEYLDKREQYLPATVHFIGNLQTNKVKYIIDKVAMIQSVSSEKLALEIEKQAAKHNLVMPVLLEVNIGQEETKGGFSPDELYQVLPKLAQMEHLSVQGLMCIPPVENAEQFLQRMEQIFIDIREKNIHNINMSVLSMGMSGDFEAAIRHGSTLVRIGTGLFGKRDYSNK</sequence>
<comment type="cofactor">
    <cofactor evidence="3">
        <name>pyridoxal 5'-phosphate</name>
        <dbReference type="ChEBI" id="CHEBI:597326"/>
    </cofactor>
</comment>